<feature type="domain" description="Helicase C-terminal" evidence="3">
    <location>
        <begin position="466"/>
        <end position="622"/>
    </location>
</feature>
<dbReference type="EMBL" id="CYPR01000154">
    <property type="protein sequence ID" value="CUH39501.1"/>
    <property type="molecule type" value="Genomic_DNA"/>
</dbReference>
<dbReference type="Gene3D" id="3.40.50.300">
    <property type="entry name" value="P-loop containing nucleotide triphosphate hydrolases"/>
    <property type="match status" value="1"/>
</dbReference>
<proteinExistence type="predicted"/>
<gene>
    <name evidence="4" type="primary">rapA</name>
    <name evidence="4" type="ORF">JSE7799_02228</name>
</gene>
<dbReference type="Pfam" id="PF00271">
    <property type="entry name" value="Helicase_C"/>
    <property type="match status" value="1"/>
</dbReference>
<dbReference type="InterPro" id="IPR027417">
    <property type="entry name" value="P-loop_NTPase"/>
</dbReference>
<dbReference type="GO" id="GO:0016787">
    <property type="term" value="F:hydrolase activity"/>
    <property type="evidence" value="ECO:0007669"/>
    <property type="project" value="UniProtKB-KW"/>
</dbReference>
<dbReference type="Gene3D" id="3.40.50.10810">
    <property type="entry name" value="Tandem AAA-ATPase domain"/>
    <property type="match status" value="1"/>
</dbReference>
<keyword evidence="5" id="KW-1185">Reference proteome</keyword>
<protein>
    <submittedName>
        <fullName evidence="4">RNA polymerase-associated protein RapA</fullName>
        <ecNumber evidence="4">3.6.4.-</ecNumber>
    </submittedName>
</protein>
<reference evidence="4 5" key="1">
    <citation type="submission" date="2015-09" db="EMBL/GenBank/DDBJ databases">
        <authorList>
            <person name="Jackson K.R."/>
            <person name="Lunt B.L."/>
            <person name="Fisher J.N.B."/>
            <person name="Gardner A.V."/>
            <person name="Bailey M.E."/>
            <person name="Deus L.M."/>
            <person name="Earl A.S."/>
            <person name="Gibby P.D."/>
            <person name="Hartmann K.A."/>
            <person name="Liu J.E."/>
            <person name="Manci A.M."/>
            <person name="Nielsen D.A."/>
            <person name="Solomon M.B."/>
            <person name="Breakwell D.P."/>
            <person name="Burnett S.H."/>
            <person name="Grose J.H."/>
        </authorList>
    </citation>
    <scope>NUCLEOTIDE SEQUENCE [LARGE SCALE GENOMIC DNA]</scope>
    <source>
        <strain evidence="4 5">CECT 7799</strain>
    </source>
</reference>
<dbReference type="EC" id="3.6.4.-" evidence="4"/>
<dbReference type="InterPro" id="IPR038718">
    <property type="entry name" value="SNF2-like_sf"/>
</dbReference>
<dbReference type="InterPro" id="IPR049730">
    <property type="entry name" value="SNF2/RAD54-like_C"/>
</dbReference>
<dbReference type="PROSITE" id="PS51194">
    <property type="entry name" value="HELICASE_CTER"/>
    <property type="match status" value="1"/>
</dbReference>
<evidence type="ECO:0000256" key="1">
    <source>
        <dbReference type="ARBA" id="ARBA00022801"/>
    </source>
</evidence>
<sequence>MSAWALEGQTLVLRGNGVDAVPTAEEVYSSVIEGSSPWPDVPPGKTGEASSLKFSRYPAEVYLVIEDRAEGEMPATILMAQPQSGSGFRISAELLSVGHVVEAGTWFPLTPSSVSTILDLLREGEVDGVGVVSSFRGLLALKKAAANGEPVTDLTSSDRQSATRLFRGSDEAPAGVDAKLYTYQIDGWRWLSFILREELGALLADEMGLGKTLQVISALRDPGTGSKVSRSLIVAPGSLLENWKREIDKFCPDLSVLKHQGSMRTGRPKDLERYDVVVTSYDTVVRDLSLLKMIDWSVVALDEAQNIKNPKAKRTLSVKQLPRSASLAITGTPIENRLTDLWSIMDFALPGYLGSLKEFSETYDNHVGAAASIEPLISPLMLRRRVSEVASDLPERIDIPEIIELSETEAEEYDRIRQAILDEYGQSATLVSLTKLRQFCAHPGLLPDHDPENLPEEFVKFARLLEIIEEIIQCGDKAIIFTSYTSMADRIATAVRDRFRAFAEVLDGRTPIDDRQPLIDKFSQEGGAGVLVLNPKAGGAGLNITAATHVIHYNLEWNPALEDQASARAHRRGQTRPVMVRRLICEGTVEEIVEERVQRKRRISETAVVGVSGAEGEYADLMAALAQSPMRRGDS</sequence>
<dbReference type="GO" id="GO:0005524">
    <property type="term" value="F:ATP binding"/>
    <property type="evidence" value="ECO:0007669"/>
    <property type="project" value="InterPro"/>
</dbReference>
<accession>A0A0M7BAT1</accession>
<dbReference type="SMART" id="SM00487">
    <property type="entry name" value="DEXDc"/>
    <property type="match status" value="1"/>
</dbReference>
<dbReference type="AlphaFoldDB" id="A0A0M7BAT1"/>
<feature type="domain" description="Helicase ATP-binding" evidence="2">
    <location>
        <begin position="192"/>
        <end position="351"/>
    </location>
</feature>
<dbReference type="InterPro" id="IPR014001">
    <property type="entry name" value="Helicase_ATP-bd"/>
</dbReference>
<evidence type="ECO:0000259" key="3">
    <source>
        <dbReference type="PROSITE" id="PS51194"/>
    </source>
</evidence>
<dbReference type="InterPro" id="IPR001650">
    <property type="entry name" value="Helicase_C-like"/>
</dbReference>
<dbReference type="GO" id="GO:0004386">
    <property type="term" value="F:helicase activity"/>
    <property type="evidence" value="ECO:0007669"/>
    <property type="project" value="UniProtKB-KW"/>
</dbReference>
<dbReference type="CDD" id="cd18793">
    <property type="entry name" value="SF2_C_SNF"/>
    <property type="match status" value="1"/>
</dbReference>
<dbReference type="OrthoDB" id="9814088at2"/>
<dbReference type="STRING" id="313367.JSE7799_02228"/>
<evidence type="ECO:0000259" key="2">
    <source>
        <dbReference type="PROSITE" id="PS51192"/>
    </source>
</evidence>
<dbReference type="RefSeq" id="WP_055663667.1">
    <property type="nucleotide sequence ID" value="NZ_CYPR01000154.1"/>
</dbReference>
<evidence type="ECO:0000313" key="5">
    <source>
        <dbReference type="Proteomes" id="UP000049455"/>
    </source>
</evidence>
<dbReference type="PANTHER" id="PTHR10799">
    <property type="entry name" value="SNF2/RAD54 HELICASE FAMILY"/>
    <property type="match status" value="1"/>
</dbReference>
<dbReference type="InterPro" id="IPR000330">
    <property type="entry name" value="SNF2_N"/>
</dbReference>
<dbReference type="Proteomes" id="UP000049455">
    <property type="component" value="Unassembled WGS sequence"/>
</dbReference>
<dbReference type="SUPFAM" id="SSF52540">
    <property type="entry name" value="P-loop containing nucleoside triphosphate hydrolases"/>
    <property type="match status" value="2"/>
</dbReference>
<evidence type="ECO:0000313" key="4">
    <source>
        <dbReference type="EMBL" id="CUH39501.1"/>
    </source>
</evidence>
<name>A0A0M7BAT1_9RHOB</name>
<dbReference type="PROSITE" id="PS51192">
    <property type="entry name" value="HELICASE_ATP_BIND_1"/>
    <property type="match status" value="1"/>
</dbReference>
<keyword evidence="1 4" id="KW-0378">Hydrolase</keyword>
<dbReference type="Pfam" id="PF00176">
    <property type="entry name" value="SNF2-rel_dom"/>
    <property type="match status" value="1"/>
</dbReference>
<dbReference type="SMART" id="SM00490">
    <property type="entry name" value="HELICc"/>
    <property type="match status" value="1"/>
</dbReference>
<organism evidence="4 5">
    <name type="scientific">Jannaschia seosinensis</name>
    <dbReference type="NCBI Taxonomy" id="313367"/>
    <lineage>
        <taxon>Bacteria</taxon>
        <taxon>Pseudomonadati</taxon>
        <taxon>Pseudomonadota</taxon>
        <taxon>Alphaproteobacteria</taxon>
        <taxon>Rhodobacterales</taxon>
        <taxon>Roseobacteraceae</taxon>
        <taxon>Jannaschia</taxon>
    </lineage>
</organism>